<dbReference type="InParanoid" id="K3XLK6"/>
<reference evidence="3" key="1">
    <citation type="journal article" date="2012" name="Nat. Biotechnol.">
        <title>Reference genome sequence of the model plant Setaria.</title>
        <authorList>
            <person name="Bennetzen J.L."/>
            <person name="Schmutz J."/>
            <person name="Wang H."/>
            <person name="Percifield R."/>
            <person name="Hawkins J."/>
            <person name="Pontaroli A.C."/>
            <person name="Estep M."/>
            <person name="Feng L."/>
            <person name="Vaughn J.N."/>
            <person name="Grimwood J."/>
            <person name="Jenkins J."/>
            <person name="Barry K."/>
            <person name="Lindquist E."/>
            <person name="Hellsten U."/>
            <person name="Deshpande S."/>
            <person name="Wang X."/>
            <person name="Wu X."/>
            <person name="Mitros T."/>
            <person name="Triplett J."/>
            <person name="Yang X."/>
            <person name="Ye C.Y."/>
            <person name="Mauro-Herrera M."/>
            <person name="Wang L."/>
            <person name="Li P."/>
            <person name="Sharma M."/>
            <person name="Sharma R."/>
            <person name="Ronald P.C."/>
            <person name="Panaud O."/>
            <person name="Kellogg E.A."/>
            <person name="Brutnell T.P."/>
            <person name="Doust A.N."/>
            <person name="Tuskan G.A."/>
            <person name="Rokhsar D."/>
            <person name="Devos K.M."/>
        </authorList>
    </citation>
    <scope>NUCLEOTIDE SEQUENCE [LARGE SCALE GENOMIC DNA]</scope>
    <source>
        <strain evidence="3">cv. Yugu1</strain>
    </source>
</reference>
<reference evidence="2" key="2">
    <citation type="submission" date="2018-08" db="UniProtKB">
        <authorList>
            <consortium name="EnsemblPlants"/>
        </authorList>
    </citation>
    <scope>IDENTIFICATION</scope>
    <source>
        <strain evidence="2">Yugu1</strain>
    </source>
</reference>
<accession>K3XLK6</accession>
<dbReference type="HOGENOM" id="CLU_1201592_0_0_1"/>
<protein>
    <submittedName>
        <fullName evidence="2">Uncharacterized protein</fullName>
    </submittedName>
</protein>
<dbReference type="Gramene" id="KQL08556">
    <property type="protein sequence ID" value="KQL08556"/>
    <property type="gene ID" value="SETIT_002779mg"/>
</dbReference>
<dbReference type="EMBL" id="AGNK02003459">
    <property type="status" value="NOT_ANNOTATED_CDS"/>
    <property type="molecule type" value="Genomic_DNA"/>
</dbReference>
<feature type="region of interest" description="Disordered" evidence="1">
    <location>
        <begin position="175"/>
        <end position="231"/>
    </location>
</feature>
<feature type="compositionally biased region" description="Low complexity" evidence="1">
    <location>
        <begin position="102"/>
        <end position="119"/>
    </location>
</feature>
<feature type="compositionally biased region" description="Low complexity" evidence="1">
    <location>
        <begin position="48"/>
        <end position="60"/>
    </location>
</feature>
<dbReference type="Proteomes" id="UP000004995">
    <property type="component" value="Unassembled WGS sequence"/>
</dbReference>
<feature type="region of interest" description="Disordered" evidence="1">
    <location>
        <begin position="1"/>
        <end position="60"/>
    </location>
</feature>
<name>K3XLK6_SETIT</name>
<sequence length="231" mass="24945">MANEFLVRHPQLPPDTRTSGNATDKANAGTALRETSRRSGRAPLRPWRGASSLLLSGRQRASARARHRRIPASLFGSPPGRWEVAGGGVASWSCGPAGRRAPTSSSWPSCCRSPSSSAPSSPPPASPTTSTSASCGRRSRSRQIIQEDACVNSEQNINAYICTNAQMEINKAIMEENEASDEEEDDDREYDEEDDEAGEDDEQAPVEEKEPVVVGAAAAATRTRNRPRRQV</sequence>
<proteinExistence type="predicted"/>
<dbReference type="AlphaFoldDB" id="K3XLK6"/>
<evidence type="ECO:0000256" key="1">
    <source>
        <dbReference type="SAM" id="MobiDB-lite"/>
    </source>
</evidence>
<keyword evidence="3" id="KW-1185">Reference proteome</keyword>
<feature type="compositionally biased region" description="Acidic residues" evidence="1">
    <location>
        <begin position="175"/>
        <end position="205"/>
    </location>
</feature>
<evidence type="ECO:0000313" key="3">
    <source>
        <dbReference type="Proteomes" id="UP000004995"/>
    </source>
</evidence>
<feature type="region of interest" description="Disordered" evidence="1">
    <location>
        <begin position="96"/>
        <end position="140"/>
    </location>
</feature>
<evidence type="ECO:0000313" key="2">
    <source>
        <dbReference type="EnsemblPlants" id="KQL08556"/>
    </source>
</evidence>
<dbReference type="EnsemblPlants" id="KQL08556">
    <property type="protein sequence ID" value="KQL08556"/>
    <property type="gene ID" value="SETIT_002779mg"/>
</dbReference>
<organism evidence="2 3">
    <name type="scientific">Setaria italica</name>
    <name type="common">Foxtail millet</name>
    <name type="synonym">Panicum italicum</name>
    <dbReference type="NCBI Taxonomy" id="4555"/>
    <lineage>
        <taxon>Eukaryota</taxon>
        <taxon>Viridiplantae</taxon>
        <taxon>Streptophyta</taxon>
        <taxon>Embryophyta</taxon>
        <taxon>Tracheophyta</taxon>
        <taxon>Spermatophyta</taxon>
        <taxon>Magnoliopsida</taxon>
        <taxon>Liliopsida</taxon>
        <taxon>Poales</taxon>
        <taxon>Poaceae</taxon>
        <taxon>PACMAD clade</taxon>
        <taxon>Panicoideae</taxon>
        <taxon>Panicodae</taxon>
        <taxon>Paniceae</taxon>
        <taxon>Cenchrinae</taxon>
        <taxon>Setaria</taxon>
    </lineage>
</organism>